<evidence type="ECO:0008006" key="2">
    <source>
        <dbReference type="Google" id="ProtNLM"/>
    </source>
</evidence>
<dbReference type="RefSeq" id="WP_239141406.1">
    <property type="nucleotide sequence ID" value="NZ_BAAAGQ010000022.1"/>
</dbReference>
<name>A0ABQ3WTI0_9ACTN</name>
<accession>A0ABQ3WTI0</accession>
<organism evidence="1">
    <name type="scientific">Actinoplanes campanulatus</name>
    <dbReference type="NCBI Taxonomy" id="113559"/>
    <lineage>
        <taxon>Bacteria</taxon>
        <taxon>Bacillati</taxon>
        <taxon>Actinomycetota</taxon>
        <taxon>Actinomycetes</taxon>
        <taxon>Micromonosporales</taxon>
        <taxon>Micromonosporaceae</taxon>
        <taxon>Actinoplanes</taxon>
    </lineage>
</organism>
<gene>
    <name evidence="1" type="ORF">Aca07nite_68630</name>
</gene>
<proteinExistence type="predicted"/>
<reference evidence="1" key="1">
    <citation type="submission" date="2021-01" db="EMBL/GenBank/DDBJ databases">
        <title>Whole genome shotgun sequence of Actinoplanes capillaceus NBRC 16408.</title>
        <authorList>
            <person name="Komaki H."/>
            <person name="Tamura T."/>
        </authorList>
    </citation>
    <scope>NUCLEOTIDE SEQUENCE [LARGE SCALE GENOMIC DNA]</scope>
    <source>
        <strain evidence="1">NBRC 16408</strain>
    </source>
</reference>
<sequence length="130" mass="14465">MTSLGPLALDFPHAVQAIRIRRRRYHQNTGRASTVTVYAITNLTTTQARTADLAGWLRGHWLIESLHHVRDVSIGEDASQVRTGNAPQALATLRNLVISLLRLAGIRNIAKTLRHNSRNPHRPLQLLGIS</sequence>
<protein>
    <recommendedName>
        <fullName evidence="2">Transposase DDE domain-containing protein</fullName>
    </recommendedName>
</protein>
<evidence type="ECO:0000313" key="1">
    <source>
        <dbReference type="EMBL" id="GID49588.1"/>
    </source>
</evidence>
<dbReference type="EMBL" id="BOMF01000129">
    <property type="protein sequence ID" value="GID49588.1"/>
    <property type="molecule type" value="Genomic_DNA"/>
</dbReference>
<comment type="caution">
    <text evidence="1">The sequence shown here is derived from an EMBL/GenBank/DDBJ whole genome shotgun (WGS) entry which is preliminary data.</text>
</comment>